<proteinExistence type="predicted"/>
<protein>
    <submittedName>
        <fullName evidence="1">Uncharacterized protein</fullName>
    </submittedName>
</protein>
<sequence length="42" mass="5194">MRFFLHHNRYFLIHCQGHMLYLRLLQKGQYRNQVLSMVSAEN</sequence>
<dbReference type="AlphaFoldDB" id="A0A0A8ZMM6"/>
<reference evidence="1" key="1">
    <citation type="submission" date="2014-09" db="EMBL/GenBank/DDBJ databases">
        <authorList>
            <person name="Magalhaes I.L.F."/>
            <person name="Oliveira U."/>
            <person name="Santos F.R."/>
            <person name="Vidigal T.H.D.A."/>
            <person name="Brescovit A.D."/>
            <person name="Santos A.J."/>
        </authorList>
    </citation>
    <scope>NUCLEOTIDE SEQUENCE</scope>
    <source>
        <tissue evidence="1">Shoot tissue taken approximately 20 cm above the soil surface</tissue>
    </source>
</reference>
<name>A0A0A8ZMM6_ARUDO</name>
<organism evidence="1">
    <name type="scientific">Arundo donax</name>
    <name type="common">Giant reed</name>
    <name type="synonym">Donax arundinaceus</name>
    <dbReference type="NCBI Taxonomy" id="35708"/>
    <lineage>
        <taxon>Eukaryota</taxon>
        <taxon>Viridiplantae</taxon>
        <taxon>Streptophyta</taxon>
        <taxon>Embryophyta</taxon>
        <taxon>Tracheophyta</taxon>
        <taxon>Spermatophyta</taxon>
        <taxon>Magnoliopsida</taxon>
        <taxon>Liliopsida</taxon>
        <taxon>Poales</taxon>
        <taxon>Poaceae</taxon>
        <taxon>PACMAD clade</taxon>
        <taxon>Arundinoideae</taxon>
        <taxon>Arundineae</taxon>
        <taxon>Arundo</taxon>
    </lineage>
</organism>
<evidence type="ECO:0000313" key="1">
    <source>
        <dbReference type="EMBL" id="JAD38963.1"/>
    </source>
</evidence>
<dbReference type="EMBL" id="GBRH01258932">
    <property type="protein sequence ID" value="JAD38963.1"/>
    <property type="molecule type" value="Transcribed_RNA"/>
</dbReference>
<accession>A0A0A8ZMM6</accession>
<reference evidence="1" key="2">
    <citation type="journal article" date="2015" name="Data Brief">
        <title>Shoot transcriptome of the giant reed, Arundo donax.</title>
        <authorList>
            <person name="Barrero R.A."/>
            <person name="Guerrero F.D."/>
            <person name="Moolhuijzen P."/>
            <person name="Goolsby J.A."/>
            <person name="Tidwell J."/>
            <person name="Bellgard S.E."/>
            <person name="Bellgard M.I."/>
        </authorList>
    </citation>
    <scope>NUCLEOTIDE SEQUENCE</scope>
    <source>
        <tissue evidence="1">Shoot tissue taken approximately 20 cm above the soil surface</tissue>
    </source>
</reference>